<feature type="compositionally biased region" description="Basic residues" evidence="1">
    <location>
        <begin position="101"/>
        <end position="111"/>
    </location>
</feature>
<organism evidence="3 4">
    <name type="scientific">Sporothrix stenoceras</name>
    <dbReference type="NCBI Taxonomy" id="5173"/>
    <lineage>
        <taxon>Eukaryota</taxon>
        <taxon>Fungi</taxon>
        <taxon>Dikarya</taxon>
        <taxon>Ascomycota</taxon>
        <taxon>Pezizomycotina</taxon>
        <taxon>Sordariomycetes</taxon>
        <taxon>Sordariomycetidae</taxon>
        <taxon>Ophiostomatales</taxon>
        <taxon>Ophiostomataceae</taxon>
        <taxon>Sporothrix</taxon>
    </lineage>
</organism>
<proteinExistence type="predicted"/>
<feature type="domain" description="TRIP4/RQT4 C2HC5-type zinc finger" evidence="2">
    <location>
        <begin position="274"/>
        <end position="325"/>
    </location>
</feature>
<accession>A0ABR3ZA81</accession>
<dbReference type="PANTHER" id="PTHR12963:SF4">
    <property type="entry name" value="ACTIVATING SIGNAL COINTEGRATOR 1"/>
    <property type="match status" value="1"/>
</dbReference>
<feature type="compositionally biased region" description="Basic and acidic residues" evidence="1">
    <location>
        <begin position="572"/>
        <end position="619"/>
    </location>
</feature>
<name>A0ABR3ZA81_9PEZI</name>
<dbReference type="PANTHER" id="PTHR12963">
    <property type="entry name" value="THYROID RECEPTOR INTERACTING PROTEIN RELATED"/>
    <property type="match status" value="1"/>
</dbReference>
<protein>
    <recommendedName>
        <fullName evidence="2">TRIP4/RQT4 C2HC5-type zinc finger domain-containing protein</fullName>
    </recommendedName>
</protein>
<dbReference type="Proteomes" id="UP001583186">
    <property type="component" value="Unassembled WGS sequence"/>
</dbReference>
<dbReference type="Pfam" id="PF06221">
    <property type="entry name" value="zf-C2HC5"/>
    <property type="match status" value="1"/>
</dbReference>
<feature type="region of interest" description="Disordered" evidence="1">
    <location>
        <begin position="572"/>
        <end position="650"/>
    </location>
</feature>
<feature type="compositionally biased region" description="Low complexity" evidence="1">
    <location>
        <begin position="620"/>
        <end position="630"/>
    </location>
</feature>
<gene>
    <name evidence="3" type="ORF">Sste5346_004342</name>
</gene>
<evidence type="ECO:0000259" key="2">
    <source>
        <dbReference type="Pfam" id="PF06221"/>
    </source>
</evidence>
<reference evidence="3 4" key="1">
    <citation type="journal article" date="2024" name="IMA Fungus">
        <title>IMA Genome - F19 : A genome assembly and annotation guide to empower mycologists, including annotated draft genome sequences of Ceratocystis pirilliformis, Diaporthe australafricana, Fusarium ophioides, Paecilomyces lecythidis, and Sporothrix stenoceras.</title>
        <authorList>
            <person name="Aylward J."/>
            <person name="Wilson A.M."/>
            <person name="Visagie C.M."/>
            <person name="Spraker J."/>
            <person name="Barnes I."/>
            <person name="Buitendag C."/>
            <person name="Ceriani C."/>
            <person name="Del Mar Angel L."/>
            <person name="du Plessis D."/>
            <person name="Fuchs T."/>
            <person name="Gasser K."/>
            <person name="Kramer D."/>
            <person name="Li W."/>
            <person name="Munsamy K."/>
            <person name="Piso A."/>
            <person name="Price J.L."/>
            <person name="Sonnekus B."/>
            <person name="Thomas C."/>
            <person name="van der Nest A."/>
            <person name="van Dijk A."/>
            <person name="van Heerden A."/>
            <person name="van Vuuren N."/>
            <person name="Yilmaz N."/>
            <person name="Duong T.A."/>
            <person name="van der Merwe N.A."/>
            <person name="Wingfield M.J."/>
            <person name="Wingfield B.D."/>
        </authorList>
    </citation>
    <scope>NUCLEOTIDE SEQUENCE [LARGE SCALE GENOMIC DNA]</scope>
    <source>
        <strain evidence="3 4">CMW 5346</strain>
    </source>
</reference>
<comment type="caution">
    <text evidence="3">The sequence shown here is derived from an EMBL/GenBank/DDBJ whole genome shotgun (WGS) entry which is preliminary data.</text>
</comment>
<dbReference type="InterPro" id="IPR009349">
    <property type="entry name" value="TRIP4/RQT4_C2HC5_Znf"/>
</dbReference>
<evidence type="ECO:0000313" key="4">
    <source>
        <dbReference type="Proteomes" id="UP001583186"/>
    </source>
</evidence>
<keyword evidence="4" id="KW-1185">Reference proteome</keyword>
<feature type="region of interest" description="Disordered" evidence="1">
    <location>
        <begin position="664"/>
        <end position="683"/>
    </location>
</feature>
<feature type="region of interest" description="Disordered" evidence="1">
    <location>
        <begin position="503"/>
        <end position="560"/>
    </location>
</feature>
<dbReference type="EMBL" id="JAWCUI010000020">
    <property type="protein sequence ID" value="KAL1897137.1"/>
    <property type="molecule type" value="Genomic_DNA"/>
</dbReference>
<dbReference type="InterPro" id="IPR039128">
    <property type="entry name" value="TRIP4-like"/>
</dbReference>
<feature type="region of interest" description="Disordered" evidence="1">
    <location>
        <begin position="81"/>
        <end position="144"/>
    </location>
</feature>
<feature type="compositionally biased region" description="Pro residues" evidence="1">
    <location>
        <begin position="171"/>
        <end position="189"/>
    </location>
</feature>
<evidence type="ECO:0000256" key="1">
    <source>
        <dbReference type="SAM" id="MobiDB-lite"/>
    </source>
</evidence>
<evidence type="ECO:0000313" key="3">
    <source>
        <dbReference type="EMBL" id="KAL1897137.1"/>
    </source>
</evidence>
<feature type="compositionally biased region" description="Pro residues" evidence="1">
    <location>
        <begin position="113"/>
        <end position="128"/>
    </location>
</feature>
<sequence>MAVYALNTMSKAQLGRLIELPDDALQQVLDYASTLSKAEAAEHFTNLLGSDPAAIEFVAAFNSRRHDPAAGSASAVAAAASNSGANTPGTSSPGAIEPAPKHHRQKKKKAPLHTPPPRQVTSLAPPPGAVYNKKDIGDDYMGGRSSGATTPLAVAAAGIVRGATPVSASTTPPPQPSPRKQPSPQPAAPAPSQKQRSGGGGGGGSLISDALAPKPKNRKDTPTAKINITGGTAMHGAATALSDFDAAIRSLEVSTNPTLANNGGKDGEDSVAARRCNCVATRHPLQTAAPNCQSCGKVICIKEGLGPCTSCGSPLLSPAEVQAMIKELRAERGREKMAADREAHRRIDVSYGGKNRMGGAMTHAQHASGPHMVAGHTKWGGDDDGFVSLAEAAKATETQVQTAEAKARAHRDKLLAFQAQNAQRTTVRDEAADFDVGDAMVSGGDGDTPTSRNLWATPEERARELRRQQKLLWEMEWNARPEYEKRQQVLSIDVTGRKVFRKTVVVDRPPTPKSDEDEDNLNDEYGHGGKGAAILTDADGNKDTGASRTAGGGAFSKNPLLGHLIKPVYDAESRAKAAEKEKAEKEKEKQKGKGKDKDKIKEKEGGKGKGKADGVKDEAASSSKIASESSPLPGRRDNPNAASRWRRVQDDLDNNEAVILDGGIYGAGVPKSTLPAGDEPECG</sequence>
<feature type="region of interest" description="Disordered" evidence="1">
    <location>
        <begin position="164"/>
        <end position="228"/>
    </location>
</feature>